<dbReference type="InterPro" id="IPR001387">
    <property type="entry name" value="Cro/C1-type_HTH"/>
</dbReference>
<sequence>MIQQTNHWHRRFGTRLRDYRTQHRITSATLARQAECSGTYVLYWEQGLKPPPAHNSAIGQRLYRSVGMTPSAYELFLWDLFTTSLAPELRTFSRLLSHIFADAEQWPAPLYDVWADVWCGEPPVVTKAPSAKESLHALTHPDEIRWITPDCTASKPDSEITDGGHVDWLMASCYALEFDFTRISHDFGDEVSEARSGDDGGWLEYETLLAASYALRPTGSGTRQAGRLIGHLRWPVPESSRFKFLRGHTHVSVDLMHAWDAP</sequence>
<dbReference type="Gene3D" id="1.10.260.40">
    <property type="entry name" value="lambda repressor-like DNA-binding domains"/>
    <property type="match status" value="1"/>
</dbReference>
<organism evidence="1 2">
    <name type="scientific">Sulfobacillus benefaciens</name>
    <dbReference type="NCBI Taxonomy" id="453960"/>
    <lineage>
        <taxon>Bacteria</taxon>
        <taxon>Bacillati</taxon>
        <taxon>Bacillota</taxon>
        <taxon>Clostridia</taxon>
        <taxon>Eubacteriales</taxon>
        <taxon>Clostridiales Family XVII. Incertae Sedis</taxon>
        <taxon>Sulfobacillus</taxon>
    </lineage>
</organism>
<dbReference type="EMBL" id="PXYT01000044">
    <property type="protein sequence ID" value="PSR26028.1"/>
    <property type="molecule type" value="Genomic_DNA"/>
</dbReference>
<comment type="caution">
    <text evidence="1">The sequence shown here is derived from an EMBL/GenBank/DDBJ whole genome shotgun (WGS) entry which is preliminary data.</text>
</comment>
<evidence type="ECO:0000313" key="1">
    <source>
        <dbReference type="EMBL" id="PSR26028.1"/>
    </source>
</evidence>
<reference evidence="1 2" key="1">
    <citation type="journal article" date="2014" name="BMC Genomics">
        <title>Comparison of environmental and isolate Sulfobacillus genomes reveals diverse carbon, sulfur, nitrogen, and hydrogen metabolisms.</title>
        <authorList>
            <person name="Justice N.B."/>
            <person name="Norman A."/>
            <person name="Brown C.T."/>
            <person name="Singh A."/>
            <person name="Thomas B.C."/>
            <person name="Banfield J.F."/>
        </authorList>
    </citation>
    <scope>NUCLEOTIDE SEQUENCE [LARGE SCALE GENOMIC DNA]</scope>
    <source>
        <strain evidence="1">AMDSBA1</strain>
    </source>
</reference>
<name>A0A2T2WUW5_9FIRM</name>
<evidence type="ECO:0000313" key="2">
    <source>
        <dbReference type="Proteomes" id="UP000242699"/>
    </source>
</evidence>
<proteinExistence type="predicted"/>
<protein>
    <submittedName>
        <fullName evidence="1">Uncharacterized protein</fullName>
    </submittedName>
</protein>
<dbReference type="InterPro" id="IPR010982">
    <property type="entry name" value="Lambda_DNA-bd_dom_sf"/>
</dbReference>
<dbReference type="Proteomes" id="UP000242699">
    <property type="component" value="Unassembled WGS sequence"/>
</dbReference>
<dbReference type="GO" id="GO:0003677">
    <property type="term" value="F:DNA binding"/>
    <property type="evidence" value="ECO:0007669"/>
    <property type="project" value="InterPro"/>
</dbReference>
<dbReference type="AlphaFoldDB" id="A0A2T2WUW5"/>
<accession>A0A2T2WUW5</accession>
<gene>
    <name evidence="1" type="ORF">C7B43_15290</name>
</gene>
<dbReference type="SUPFAM" id="SSF47413">
    <property type="entry name" value="lambda repressor-like DNA-binding domains"/>
    <property type="match status" value="1"/>
</dbReference>
<dbReference type="CDD" id="cd00093">
    <property type="entry name" value="HTH_XRE"/>
    <property type="match status" value="1"/>
</dbReference>